<evidence type="ECO:0000313" key="4">
    <source>
        <dbReference type="Proteomes" id="UP000008524"/>
    </source>
</evidence>
<dbReference type="KEGG" id="tbr:Tb927.3.1420"/>
<feature type="region of interest" description="Disordered" evidence="1">
    <location>
        <begin position="235"/>
        <end position="288"/>
    </location>
</feature>
<feature type="region of interest" description="Disordered" evidence="1">
    <location>
        <begin position="1785"/>
        <end position="1820"/>
    </location>
</feature>
<dbReference type="GeneID" id="3656080"/>
<dbReference type="InParanoid" id="Q57XX5"/>
<dbReference type="EMBL" id="CP000066">
    <property type="protein sequence ID" value="AAZ10177.1"/>
    <property type="molecule type" value="Genomic_DNA"/>
</dbReference>
<feature type="region of interest" description="Disordered" evidence="1">
    <location>
        <begin position="2638"/>
        <end position="2666"/>
    </location>
</feature>
<dbReference type="SUPFAM" id="SSF117281">
    <property type="entry name" value="Kelch motif"/>
    <property type="match status" value="1"/>
</dbReference>
<feature type="region of interest" description="Disordered" evidence="1">
    <location>
        <begin position="1357"/>
        <end position="1377"/>
    </location>
</feature>
<feature type="region of interest" description="Disordered" evidence="1">
    <location>
        <begin position="2560"/>
        <end position="2592"/>
    </location>
</feature>
<sequence length="3592" mass="391302">MEAPGGQLTIARLEIRRFCLQPEELVQRCAQPSAGSVGGSVQLYVSFTTPRGVEISLQGVAANQQTDEKGVRRVQCAANTNLMDVSFVVTQLKTDGIQKDGCESVKSVMCQVWYSRAEQQEQVMKGGGGEAKLPVNNLVDGDWSSFEDSPPSSITALPHVEDEEKLEEKAPAAVESHWEVLADVSLEIMKYGVQTVNFAMGDVAKEYTSASLQASIFIEPKLLAVEIEEAAAPLATKPPVETTQPGLPPDNNPLSLDHGTAPSTGFAEERCGEATSAPSGRSTAVGTGEAPVCGAGVVEVPKGNMEAATQEQADTMVVVLAEQPKHMGARWLLLLDMSRWDDCEPNGSDELKQEKVNVATQGAGDATSRSVVEGGILFRLVLCGADANVLAYGSPFSGSLCRTSGWSDALLAVGDDIVACSVVSVKLQMFNHNAMPNCQTDAEATAEPLQLNNTSREAAKAWVTVASSQLVPIASLLASLKESSMLPIPLTAVDLPSAVAPPTEFVSVNRGQTISAQASLVRVPAVVGETKSVRHWMKTIRIATDCFFRKSCQTLDTVAPPSEISLPKECEWKQSGTGWMCSVELNVSAVVLQKVVPYVDAGAAWPVTALSVSGGCEILLEETKMSDIFFSAYTDNEWSETRRSPVSHFDTVVQATVNETHPVVLITLHSSVSQEVLFGHAVFAPLGLRQDVGHVWLPLQYKNHIGYHKHGEDDSSPTVGWVHCSYICVFSSAGASSSSVTAGNEEVLQQPVLFPSPLSVPKYIASPCLTPALRWNSIEVCIVKASDLRIDVNSSSRCSDGKGGNDGGAGGNVEGFLHASVQLLPKSDLNPFVTPAASYEYPHWNSTCRVGIAAAATHLIVQVLVGDGRGGEGKSVGIVDITRVATSGFWTTASCDGVWLPLVSNHSSGGERRYCGSLFIRWSFGCVGDLPKEVVIGMGAALRPTWSNVGLPSASTAHNNRFDRGHWLRLERVEVQLPWRLWHMGRHCEARWREVLGLKPTDMLPDITLRLQSGDFTHESNLVLLSAGGFGFCLREAVFLPLTDNFNVVVCFRYHGNTLASETPGGKTTAGSEICNTVTVAEGELSLSAQDRVDLLTYRQQQSCRRIFMRVHPRSISPHFNIPFGLLTAEVTSSVIKRNDEIRWTWPQPHIAASVELQLGKVFSLRRHDSKDWLPATANAASPRWIVNVRETGSACPEQEGSNKERVTGILFGASPRAAVLRGGCSTRSSAVSNFGGLSSQHTGDAAEKLYLHWPPAPPGADHRRRPPPPTIELLLSRIVDNDAVDVGGDSKAAPKIEKESTVNVGVVTLNLARCFSDSSGSSLYELHHPQTPPTVAEGRPPTIGYVELHYLHNFAQDNNTNRGGQETDKVEQEQHDRCSRHSLLLLTVVGARYRERGQISAAPVRSQRDGKEGVSVKTILTSFVVGVGHMSWHTSKEVGMTPHFGSTMLFERPYSHTGEDADGERNVVTVRLQMLAESSSRAKLGSPDREVGGKQKTCLRGEQKEAEMLPTSFALLHLNWDTVPAAVMERMRGCWLPLFTAAAQIDGSYHLSGEVLVQWSWFDPSYGFWRYALPLSVNQISPMDCTMASVPQMLAASEDHVETPASSFPSYLSIYIDEFTFSHNVVVETPRKDTRVSLIVSVCVNGERGPLSPPSLTASSWTLRCTEGEADSLKVCYGDCTGATPFETEGKRSRWRERCILPFCFPGDAQQQISFQLRHGWSPFSTVGEGWLSWKGTPSQGTYAVPIFVSDASCRNSSDDYQRCGVLMVSVEQGPLHLNSMQVTTTVPPPSSNEEVQFDDGKGPQRKEKHSGKHEDHHATVDGNPSFIVLVDLRVDSVEVDGWNVLPDDGNCLELVVLGDALYNNGKSKQTVRLETACSPFDGGATGWQGLICVQNSSELEVHLYRRTQTVPGNSVEKSVRHRMISGRFVLNLLPSEDGGLCSNSLCVELRQRPMRPMTADGSGSWNYPVGQMHVTCRPLLHSGVLYDPRNVFFQRHLGVELLKLKGVIHMQTEGERARGRRNSKRGRGPLSYVSLHCGAVTVKSLPFTLPSHRHGTFKDVESNDGIDCSGASTPHFTERLVCSPNGATEVRVSLYLENDAKERNDNAVEASPIHNPSETGNAEDDEVYYTNVCLPVGEGAVKIRAPSRDEDGFKSGEVIPKDIWVPFNSADPGRNISALLRYKWFQKVTFGTWLSCIGWRCTSAPLHRPSLIFRLRFLGGELCSLPLDLFDRDLPEQEPTSRHCTVAATAVNVVPSLSSHWSFSYIQLPTIWPLGGRVERVELHDCVTDGFSLLLGVHEWDAVDTQLLTELEGPTVSHDSLEAVGKFPSASGAGHWLSFGEHALLFARSRRPPVPTRSKRLFVPFCWWPVVAEFHLGSLDCSGGTVEAGRLAISCEVILGRWHKNGWVWEENSPTTREAYASQVTVDACAAAVQATWRCDAFDEETFIRQFSVDELRQGRERYAVRTKLVCSVVPTCRFSGSETPSSDEQRETPTTTYVLEAVSAVDDHLANTSGRVSLKLAECGAHVNEATAGAKVEGSLTLAWSLKHDELALEGTKGESTKVGRILHQRSVSGKSNGKDREEKETSKVTKELLPEWEVVSVEVRNLSVVQDPSRQAPEKRESFDVPVVVQLLASERRRHNRDGEGGAQSPESRKKKSTSPRVSSVFALASTNATPAPGVRQSLLRANITPNWRLEAHEWSDHRKVLMMSLWQMLPGSDACAYALGSLRLDSVVRSAYEQFSSGTPVAEAARGLKEGTSLEQDLVVTDWLPLKRSDLLQEYWGLARLQLRPNVKAATVADASEKNMSRVYEHLPICIELLSASIDSAEDVSRYVQEGRLGLLFVPGCRDRKEGRPLYSSTLLCKAEREVNAEREIKGHGEKTAEGENQDGNFSCSLMATTSIHTLLLSGEVQSGQPASVDGDWLGLFVFLIDRAHEGERIKNKHSSQLVEIVGKGDWGDVLAVQRLHVGQIPKDQPRLSLFGESKENAPTFLSGEVTATFNCESFSVSLRLHIVMLPQATEAVSTGVGSMSDVGGTSPQPLRGNSVFHCIAEGHGEENSLLGNDGVLCMVEGTVYKITEDRTVFMWNARDVSHVRRPSSCSSGNAVALAASRGRPRWVQVSESKGSPQRHSGKRGYGRCMGLTVWAYKYGNDACFLIAECASHHVITLSTLPRHAPEPPPTVQLPRVRNRRSRKRRVISEGSVIAAPTPPSCGSQLHCYNLQQRRWSVLKTEGSSSGVSDNCGAAATPSTRRIFHSTVEVEGKVWLFGGCKLRGEVCGASLDRVGMRVANRVLIASEAALSNELMYLDPSMRVWQSVQPVPSWHDLPSAGTGPFHGVARVSLGLLPPPPVACHAAVHWMGHMFVFGGLCESSSISGSLEPTAELYMFHATHITWWSLSPNKSADLSGRFFECKGNGGWPAARYGHAAAVVPGHPHGAFLILGGAMKVGIECSSQRTNALVDSGRCAHSELLWVYYPALGFWQNISVPLGVPLTRRAFASLQVAQLSSASCSLYAVVLDGGCDAAHVETWLQRRRSEKDEQNLLKKNLNGLLGVVSAFVSAPSLGTAWITLGEECKQHIPMTPAVDALCE</sequence>
<dbReference type="PANTHER" id="PTHR23244">
    <property type="entry name" value="KELCH REPEAT DOMAIN"/>
    <property type="match status" value="1"/>
</dbReference>
<reference evidence="3 4" key="2">
    <citation type="journal article" date="2005" name="Science">
        <title>The genome of the African trypanosome Trypanosoma brucei.</title>
        <authorList>
            <person name="Berriman M."/>
            <person name="Ghedin E."/>
            <person name="Hertz-Fowler C."/>
            <person name="Blandin G."/>
            <person name="Renauld H."/>
            <person name="Bartholomeu D.C."/>
            <person name="Lennard N.J."/>
            <person name="Caler E."/>
            <person name="Hamlin N.E."/>
            <person name="Haas B."/>
            <person name="Bohme U."/>
            <person name="Hannick L."/>
            <person name="Aslett M.A."/>
            <person name="Shallom J."/>
            <person name="Marcello L."/>
            <person name="Hou L."/>
            <person name="Wickstead B."/>
            <person name="Alsmark U.C."/>
            <person name="Arrowsmith C."/>
            <person name="Atkin R.J."/>
            <person name="Barron A.J."/>
            <person name="Bringaud F."/>
            <person name="Brooks K."/>
            <person name="Carrington M."/>
            <person name="Cherevach I."/>
            <person name="Chillingworth T.J."/>
            <person name="Churcher C."/>
            <person name="Clark L.N."/>
            <person name="Corton C.H."/>
            <person name="Cronin A."/>
            <person name="Davies R.M."/>
            <person name="Doggett J."/>
            <person name="Djikeng A."/>
            <person name="Feldblyum T."/>
            <person name="Field M.C."/>
            <person name="Fraser A."/>
            <person name="Goodhead I."/>
            <person name="Hance Z."/>
            <person name="Harper D."/>
            <person name="Harris B.R."/>
            <person name="Hauser H."/>
            <person name="Hostetler J."/>
            <person name="Ivens A."/>
            <person name="Jagels K."/>
            <person name="Johnson D."/>
            <person name="Johnson J."/>
            <person name="Jones K."/>
            <person name="Kerhornou A.X."/>
            <person name="Koo H."/>
            <person name="Larke N."/>
            <person name="Landfear S."/>
            <person name="Larkin C."/>
            <person name="Leech V."/>
            <person name="Line A."/>
            <person name="Lord A."/>
            <person name="Macleod A."/>
            <person name="Mooney P.J."/>
            <person name="Moule S."/>
            <person name="Martin D.M."/>
            <person name="Morgan G.W."/>
            <person name="Mungall K."/>
            <person name="Norbertczak H."/>
            <person name="Ormond D."/>
            <person name="Pai G."/>
            <person name="Peacock C.S."/>
            <person name="Peterson J."/>
            <person name="Quail M.A."/>
            <person name="Rabbinowitsch E."/>
            <person name="Rajandream M.A."/>
            <person name="Reitter C."/>
            <person name="Salzberg S.L."/>
            <person name="Sanders M."/>
            <person name="Schobel S."/>
            <person name="Sharp S."/>
            <person name="Simmonds M."/>
            <person name="Simpson A.J."/>
            <person name="Tallon L."/>
            <person name="Turner C.M."/>
            <person name="Tait A."/>
            <person name="Tivey A.R."/>
            <person name="Van Aken S."/>
            <person name="Walker D."/>
            <person name="Wanless D."/>
            <person name="Wang S."/>
            <person name="White B."/>
            <person name="White O."/>
            <person name="Whitehead S."/>
            <person name="Woodward J."/>
            <person name="Wortman J."/>
            <person name="Adams M.D."/>
            <person name="Embley T.M."/>
            <person name="Gull K."/>
            <person name="Ullu E."/>
            <person name="Barry J.D."/>
            <person name="Fairlamb A.H."/>
            <person name="Opperdoes F."/>
            <person name="Barrell B.G."/>
            <person name="Donelson J.E."/>
            <person name="Hall N."/>
            <person name="Fraser C.M."/>
            <person name="Melville S.E."/>
            <person name="El-Sayed N.M."/>
        </authorList>
    </citation>
    <scope>NUCLEOTIDE SEQUENCE [LARGE SCALE GENOMIC DNA]</scope>
    <source>
        <strain evidence="3 4">927/4 GUTat10.1</strain>
    </source>
</reference>
<dbReference type="GO" id="GO:0035869">
    <property type="term" value="C:ciliary transition zone"/>
    <property type="evidence" value="ECO:0000314"/>
    <property type="project" value="GeneDB"/>
</dbReference>
<feature type="compositionally biased region" description="Basic and acidic residues" evidence="1">
    <location>
        <begin position="1366"/>
        <end position="1377"/>
    </location>
</feature>
<dbReference type="RefSeq" id="XP_843736.1">
    <property type="nucleotide sequence ID" value="XM_838643.1"/>
</dbReference>
<dbReference type="InterPro" id="IPR015915">
    <property type="entry name" value="Kelch-typ_b-propeller"/>
</dbReference>
<dbReference type="OrthoDB" id="245459at2759"/>
<keyword evidence="4" id="KW-1185">Reference proteome</keyword>
<dbReference type="Proteomes" id="UP000008524">
    <property type="component" value="Chromosome 3"/>
</dbReference>
<evidence type="ECO:0000313" key="3">
    <source>
        <dbReference type="EMBL" id="AAZ10177.1"/>
    </source>
</evidence>
<dbReference type="PaxDb" id="5691-AAZ10177"/>
<reference evidence="2" key="3">
    <citation type="submission" date="2005-04" db="EMBL/GenBank/DDBJ databases">
        <title>.</title>
        <authorList>
            <person name="Ghedin E."/>
            <person name="Blandin G."/>
            <person name="Bartholomeu D."/>
            <person name="Caler E."/>
            <person name="Haas B."/>
            <person name="Hannick L."/>
            <person name="Shallom J."/>
            <person name="Hou L."/>
            <person name="Djikeng A."/>
            <person name="Feldblyum T."/>
            <person name="Hostetler J."/>
            <person name="Johnson J."/>
            <person name="Jones K."/>
            <person name="Koo H.L."/>
            <person name="Larkin C."/>
            <person name="Pai G."/>
            <person name="Peterson J."/>
            <person name="Khalak H.G."/>
            <person name="Salzberg S."/>
            <person name="Simpson A.J."/>
            <person name="Tallon L."/>
            <person name="Van Aken S."/>
            <person name="Wanless D."/>
            <person name="White O."/>
            <person name="Wortman J."/>
            <person name="Fraser C.M."/>
            <person name="El-Sayed N.M.A."/>
        </authorList>
    </citation>
    <scope>NUCLEOTIDE SEQUENCE</scope>
    <source>
        <strain evidence="2">GUTat10.1</strain>
    </source>
</reference>
<gene>
    <name evidence="3" type="primary">Tb03.1J15.420</name>
    <name evidence="2" type="ORF">Tb927.3.1420</name>
</gene>
<dbReference type="OMA" id="HFAHNFV"/>
<evidence type="ECO:0000256" key="1">
    <source>
        <dbReference type="SAM" id="MobiDB-lite"/>
    </source>
</evidence>
<evidence type="ECO:0000313" key="2">
    <source>
        <dbReference type="EMBL" id="AAX69544.1"/>
    </source>
</evidence>
<dbReference type="PANTHER" id="PTHR23244:SF498">
    <property type="entry name" value="C2 DOMAIN-CONTAINING PROTEIN"/>
    <property type="match status" value="1"/>
</dbReference>
<accession>Q57XX5</accession>
<accession>D6XD50</accession>
<reference evidence="3" key="1">
    <citation type="journal article" date="2005" name="Science">
        <title>Comparative genomics of trypanosomatid parasitic protozoa.</title>
        <authorList>
            <person name="El-Sayed N.M."/>
            <person name="Myler P.J."/>
            <person name="Blandin G."/>
            <person name="Berriman M."/>
            <person name="Crabtree J."/>
            <person name="Aggarwal G."/>
            <person name="Caler E."/>
            <person name="Renauld H."/>
            <person name="Worthey E.A."/>
            <person name="Hertz-Fowler C."/>
            <person name="Ghedin E."/>
            <person name="Peacock C."/>
            <person name="Bartholomeu D.C."/>
            <person name="Haas B.J."/>
            <person name="Tran A.N."/>
            <person name="Wortman J.R."/>
            <person name="Alsmark U.C."/>
            <person name="Angiuoli S."/>
            <person name="Anupama A."/>
            <person name="Badger J."/>
            <person name="Bringaud F."/>
            <person name="Cadag E."/>
            <person name="Carlton J.M."/>
            <person name="Cerqueira G.C."/>
            <person name="Creasy T."/>
            <person name="Delcher A.L."/>
            <person name="Djikeng A."/>
            <person name="Embley T.M."/>
            <person name="Hauser C."/>
            <person name="Ivens A.C."/>
            <person name="Kummerfeld S.K."/>
            <person name="Pereira-Leal J.B."/>
            <person name="Nilsson D."/>
            <person name="Peterson J."/>
            <person name="Salzberg S.L."/>
            <person name="Shallom J."/>
            <person name="Silva J.C."/>
            <person name="Sundaram J."/>
            <person name="Westenberger S."/>
            <person name="White O."/>
            <person name="Melville S.E."/>
            <person name="Donelson J.E."/>
            <person name="Andersson B."/>
            <person name="Stuart K.D."/>
            <person name="Hall N."/>
        </authorList>
    </citation>
    <scope>NUCLEOTIDE SEQUENCE</scope>
    <source>
        <strain evidence="3">927/4 GUTat10.1</strain>
    </source>
</reference>
<feature type="compositionally biased region" description="Basic and acidic residues" evidence="1">
    <location>
        <begin position="2580"/>
        <end position="2592"/>
    </location>
</feature>
<dbReference type="EMBL" id="AC159411">
    <property type="protein sequence ID" value="AAX69544.1"/>
    <property type="molecule type" value="Genomic_DNA"/>
</dbReference>
<dbReference type="VEuPathDB" id="TriTrypDB:Tb927.3.1420"/>
<dbReference type="Gene3D" id="2.120.10.80">
    <property type="entry name" value="Kelch-type beta propeller"/>
    <property type="match status" value="2"/>
</dbReference>
<name>Q57XX5_TRYB2</name>
<proteinExistence type="predicted"/>
<organism evidence="2 4">
    <name type="scientific">Trypanosoma brucei brucei (strain 927/4 GUTat10.1)</name>
    <dbReference type="NCBI Taxonomy" id="185431"/>
    <lineage>
        <taxon>Eukaryota</taxon>
        <taxon>Discoba</taxon>
        <taxon>Euglenozoa</taxon>
        <taxon>Kinetoplastea</taxon>
        <taxon>Metakinetoplastina</taxon>
        <taxon>Trypanosomatida</taxon>
        <taxon>Trypanosomatidae</taxon>
        <taxon>Trypanosoma</taxon>
    </lineage>
</organism>
<dbReference type="eggNOG" id="ENOG502SEAT">
    <property type="taxonomic scope" value="Eukaryota"/>
</dbReference>
<evidence type="ECO:0008006" key="5">
    <source>
        <dbReference type="Google" id="ProtNLM"/>
    </source>
</evidence>
<protein>
    <recommendedName>
        <fullName evidence="5">C2 domain-containing protein</fullName>
    </recommendedName>
</protein>
<reference evidence="3" key="4">
    <citation type="submission" date="2005-04" db="EMBL/GenBank/DDBJ databases">
        <title>Sequencing, closure, and annotation of Trypanosoma brucei chromosomes 2 through 8.</title>
        <authorList>
            <person name="Ghedin E."/>
            <person name="Blandin G."/>
            <person name="Bartholomeu D."/>
            <person name="Caler E."/>
            <person name="Haas B."/>
            <person name="Hannick L."/>
            <person name="Shallom J."/>
            <person name="Hou L."/>
            <person name="Djikeng A."/>
            <person name="Feldblyum T."/>
            <person name="Hostetler J."/>
            <person name="Johnson J."/>
            <person name="Jones K."/>
            <person name="Koo H.L."/>
            <person name="Larkin C."/>
            <person name="Pai G."/>
            <person name="Peterson J."/>
            <person name="Khalak H.G."/>
            <person name="Salzberg S."/>
            <person name="Simpson A.J."/>
            <person name="Tallon L."/>
            <person name="Van Aken S."/>
            <person name="Wanless D."/>
            <person name="White O."/>
            <person name="Wortman J."/>
            <person name="Fraser C.M."/>
            <person name="El-Sayed N.M.A."/>
        </authorList>
    </citation>
    <scope>NUCLEOTIDE SEQUENCE</scope>
    <source>
        <strain evidence="3">927/4 GUTat10.1</strain>
    </source>
</reference>
<feature type="compositionally biased region" description="Polar residues" evidence="1">
    <location>
        <begin position="276"/>
        <end position="285"/>
    </location>
</feature>